<evidence type="ECO:0000259" key="2">
    <source>
        <dbReference type="PROSITE" id="PS01179"/>
    </source>
</evidence>
<keyword evidence="4" id="KW-1185">Reference proteome</keyword>
<dbReference type="Pfam" id="PF21792">
    <property type="entry name" value="DAB2_SBM"/>
    <property type="match status" value="1"/>
</dbReference>
<feature type="region of interest" description="Disordered" evidence="1">
    <location>
        <begin position="1"/>
        <end position="27"/>
    </location>
</feature>
<dbReference type="PROSITE" id="PS01179">
    <property type="entry name" value="PID"/>
    <property type="match status" value="1"/>
</dbReference>
<proteinExistence type="predicted"/>
<accession>A0AAD7WU37</accession>
<gene>
    <name evidence="3" type="ORF">AAFF_G00257580</name>
</gene>
<dbReference type="PANTHER" id="PTHR47695:SF3">
    <property type="entry name" value="PID DOMAIN-CONTAINING PROTEIN"/>
    <property type="match status" value="1"/>
</dbReference>
<dbReference type="PANTHER" id="PTHR47695">
    <property type="entry name" value="PID DOMAIN-CONTAINING PROTEIN"/>
    <property type="match status" value="1"/>
</dbReference>
<evidence type="ECO:0000256" key="1">
    <source>
        <dbReference type="SAM" id="MobiDB-lite"/>
    </source>
</evidence>
<name>A0AAD7WU37_9TELE</name>
<dbReference type="InterPro" id="IPR006020">
    <property type="entry name" value="PTB/PI_dom"/>
</dbReference>
<sequence>MDTEQDPFRIPVQTRSPIKARRPSKKVPAIEKTPEYLASRFRGDGVRYKAKLIGIDEVPASQGDKMCLDSMMKLKGWEVAGRHQGQHKQRVWLKVSANGVQIIDERTGAVEHEHALEKVSSLKKDHSDPRSFTYIYGHEGTFKLFYIKMGNLADPVMEDITDVCQIVSHVEPVPETPITQNGTSLFVDEQGLEDIDFFAPVPSSPTQNSNQNGTSMLLDEQVATPQKGLEDIDFFAPVPSSPTQNSNQSASHVELLDIFSPSSGTQAPTSPTSPTTPSFNFNQPRVAPFIPSPAAVWSPQGQLRAPYPSFNGPWEATGVWTPQCPQTTSGWGQASLAPKGVPGPLSPGVMPLPGASWGITQPGYPTTAGHFCPPREEFPHLGTPAQPPKQPTLWQGDPAKVTFQVSCPFTSDA</sequence>
<dbReference type="AlphaFoldDB" id="A0AAD7WU37"/>
<dbReference type="Proteomes" id="UP001221898">
    <property type="component" value="Unassembled WGS sequence"/>
</dbReference>
<dbReference type="SMART" id="SM00462">
    <property type="entry name" value="PTB"/>
    <property type="match status" value="1"/>
</dbReference>
<evidence type="ECO:0000313" key="3">
    <source>
        <dbReference type="EMBL" id="KAJ8408344.1"/>
    </source>
</evidence>
<dbReference type="SUPFAM" id="SSF50729">
    <property type="entry name" value="PH domain-like"/>
    <property type="match status" value="1"/>
</dbReference>
<protein>
    <recommendedName>
        <fullName evidence="2">PID domain-containing protein</fullName>
    </recommendedName>
</protein>
<organism evidence="3 4">
    <name type="scientific">Aldrovandia affinis</name>
    <dbReference type="NCBI Taxonomy" id="143900"/>
    <lineage>
        <taxon>Eukaryota</taxon>
        <taxon>Metazoa</taxon>
        <taxon>Chordata</taxon>
        <taxon>Craniata</taxon>
        <taxon>Vertebrata</taxon>
        <taxon>Euteleostomi</taxon>
        <taxon>Actinopterygii</taxon>
        <taxon>Neopterygii</taxon>
        <taxon>Teleostei</taxon>
        <taxon>Notacanthiformes</taxon>
        <taxon>Halosauridae</taxon>
        <taxon>Aldrovandia</taxon>
    </lineage>
</organism>
<evidence type="ECO:0000313" key="4">
    <source>
        <dbReference type="Proteomes" id="UP001221898"/>
    </source>
</evidence>
<dbReference type="InterPro" id="IPR048559">
    <property type="entry name" value="DAB1/2_SBM"/>
</dbReference>
<dbReference type="EMBL" id="JAINUG010000035">
    <property type="protein sequence ID" value="KAJ8408344.1"/>
    <property type="molecule type" value="Genomic_DNA"/>
</dbReference>
<reference evidence="3" key="1">
    <citation type="journal article" date="2023" name="Science">
        <title>Genome structures resolve the early diversification of teleost fishes.</title>
        <authorList>
            <person name="Parey E."/>
            <person name="Louis A."/>
            <person name="Montfort J."/>
            <person name="Bouchez O."/>
            <person name="Roques C."/>
            <person name="Iampietro C."/>
            <person name="Lluch J."/>
            <person name="Castinel A."/>
            <person name="Donnadieu C."/>
            <person name="Desvignes T."/>
            <person name="Floi Bucao C."/>
            <person name="Jouanno E."/>
            <person name="Wen M."/>
            <person name="Mejri S."/>
            <person name="Dirks R."/>
            <person name="Jansen H."/>
            <person name="Henkel C."/>
            <person name="Chen W.J."/>
            <person name="Zahm M."/>
            <person name="Cabau C."/>
            <person name="Klopp C."/>
            <person name="Thompson A.W."/>
            <person name="Robinson-Rechavi M."/>
            <person name="Braasch I."/>
            <person name="Lecointre G."/>
            <person name="Bobe J."/>
            <person name="Postlethwait J.H."/>
            <person name="Berthelot C."/>
            <person name="Roest Crollius H."/>
            <person name="Guiguen Y."/>
        </authorList>
    </citation>
    <scope>NUCLEOTIDE SEQUENCE</scope>
    <source>
        <strain evidence="3">NC1722</strain>
    </source>
</reference>
<dbReference type="InterPro" id="IPR011993">
    <property type="entry name" value="PH-like_dom_sf"/>
</dbReference>
<dbReference type="Gene3D" id="2.30.29.30">
    <property type="entry name" value="Pleckstrin-homology domain (PH domain)/Phosphotyrosine-binding domain (PTB)"/>
    <property type="match status" value="1"/>
</dbReference>
<dbReference type="GO" id="GO:0005737">
    <property type="term" value="C:cytoplasm"/>
    <property type="evidence" value="ECO:0007669"/>
    <property type="project" value="TreeGrafter"/>
</dbReference>
<feature type="domain" description="PID" evidence="2">
    <location>
        <begin position="43"/>
        <end position="167"/>
    </location>
</feature>
<comment type="caution">
    <text evidence="3">The sequence shown here is derived from an EMBL/GenBank/DDBJ whole genome shotgun (WGS) entry which is preliminary data.</text>
</comment>